<evidence type="ECO:0000313" key="3">
    <source>
        <dbReference type="Proteomes" id="UP000055024"/>
    </source>
</evidence>
<dbReference type="EMBL" id="JYDP01000058">
    <property type="protein sequence ID" value="KRZ10583.1"/>
    <property type="molecule type" value="Genomic_DNA"/>
</dbReference>
<dbReference type="AlphaFoldDB" id="A0A0V1HJG6"/>
<evidence type="ECO:0000313" key="1">
    <source>
        <dbReference type="EMBL" id="KRZ10583.1"/>
    </source>
</evidence>
<reference evidence="1 3" key="1">
    <citation type="submission" date="2015-01" db="EMBL/GenBank/DDBJ databases">
        <title>Evolution of Trichinella species and genotypes.</title>
        <authorList>
            <person name="Korhonen P.K."/>
            <person name="Edoardo P."/>
            <person name="Giuseppe L.R."/>
            <person name="Gasser R.B."/>
        </authorList>
    </citation>
    <scope>NUCLEOTIDE SEQUENCE [LARGE SCALE GENOMIC DNA]</scope>
    <source>
        <strain evidence="1">ISS1029</strain>
    </source>
</reference>
<gene>
    <name evidence="1" type="ORF">T11_10165</name>
    <name evidence="2" type="ORF">T11_4723</name>
</gene>
<accession>A0A0V1HJG6</accession>
<dbReference type="EMBL" id="JYDP01000058">
    <property type="protein sequence ID" value="KRZ10612.1"/>
    <property type="molecule type" value="Genomic_DNA"/>
</dbReference>
<proteinExistence type="predicted"/>
<sequence length="70" mass="7617">MHLFPIIEKIAPSPPTLAIVIDEVQRLIMVRESCVKESDSLSNNIHILHPATSPSLLSNPCPSQQSISAT</sequence>
<name>A0A0V1HJG6_9BILA</name>
<evidence type="ECO:0000313" key="2">
    <source>
        <dbReference type="EMBL" id="KRZ10612.1"/>
    </source>
</evidence>
<protein>
    <submittedName>
        <fullName evidence="1">Uncharacterized protein</fullName>
    </submittedName>
</protein>
<organism evidence="1 3">
    <name type="scientific">Trichinella zimbabwensis</name>
    <dbReference type="NCBI Taxonomy" id="268475"/>
    <lineage>
        <taxon>Eukaryota</taxon>
        <taxon>Metazoa</taxon>
        <taxon>Ecdysozoa</taxon>
        <taxon>Nematoda</taxon>
        <taxon>Enoplea</taxon>
        <taxon>Dorylaimia</taxon>
        <taxon>Trichinellida</taxon>
        <taxon>Trichinellidae</taxon>
        <taxon>Trichinella</taxon>
    </lineage>
</organism>
<dbReference type="Proteomes" id="UP000055024">
    <property type="component" value="Unassembled WGS sequence"/>
</dbReference>
<comment type="caution">
    <text evidence="1">The sequence shown here is derived from an EMBL/GenBank/DDBJ whole genome shotgun (WGS) entry which is preliminary data.</text>
</comment>
<keyword evidence="3" id="KW-1185">Reference proteome</keyword>